<dbReference type="Pfam" id="PF11137">
    <property type="entry name" value="DUF2909"/>
    <property type="match status" value="1"/>
</dbReference>
<keyword evidence="1" id="KW-0812">Transmembrane</keyword>
<evidence type="ECO:0000313" key="3">
    <source>
        <dbReference type="Proteomes" id="UP001228044"/>
    </source>
</evidence>
<dbReference type="EMBL" id="JAUHHC010000003">
    <property type="protein sequence ID" value="MDN3921002.1"/>
    <property type="molecule type" value="Genomic_DNA"/>
</dbReference>
<name>A0ABT8DWW5_9BURK</name>
<gene>
    <name evidence="2" type="ORF">QWJ38_11985</name>
</gene>
<keyword evidence="1" id="KW-1133">Transmembrane helix</keyword>
<reference evidence="2 3" key="1">
    <citation type="submission" date="2023-06" db="EMBL/GenBank/DDBJ databases">
        <title>Pelomonas sp. PFR6 16S ribosomal RNA gene Genome sequencing and assembly.</title>
        <authorList>
            <person name="Woo H."/>
        </authorList>
    </citation>
    <scope>NUCLEOTIDE SEQUENCE [LARGE SCALE GENOMIC DNA]</scope>
    <source>
        <strain evidence="2 3">PFR6</strain>
    </source>
</reference>
<keyword evidence="3" id="KW-1185">Reference proteome</keyword>
<dbReference type="Proteomes" id="UP001228044">
    <property type="component" value="Unassembled WGS sequence"/>
</dbReference>
<protein>
    <submittedName>
        <fullName evidence="2">DUF2909 domain-containing protein</fullName>
    </submittedName>
</protein>
<evidence type="ECO:0000313" key="2">
    <source>
        <dbReference type="EMBL" id="MDN3921002.1"/>
    </source>
</evidence>
<proteinExistence type="predicted"/>
<accession>A0ABT8DWW5</accession>
<organism evidence="2 3">
    <name type="scientific">Roseateles violae</name>
    <dbReference type="NCBI Taxonomy" id="3058042"/>
    <lineage>
        <taxon>Bacteria</taxon>
        <taxon>Pseudomonadati</taxon>
        <taxon>Pseudomonadota</taxon>
        <taxon>Betaproteobacteria</taxon>
        <taxon>Burkholderiales</taxon>
        <taxon>Sphaerotilaceae</taxon>
        <taxon>Roseateles</taxon>
    </lineage>
</organism>
<feature type="transmembrane region" description="Helical" evidence="1">
    <location>
        <begin position="6"/>
        <end position="24"/>
    </location>
</feature>
<dbReference type="InterPro" id="IPR021313">
    <property type="entry name" value="DUF2909"/>
</dbReference>
<feature type="transmembrane region" description="Helical" evidence="1">
    <location>
        <begin position="36"/>
        <end position="57"/>
    </location>
</feature>
<dbReference type="RefSeq" id="WP_290359318.1">
    <property type="nucleotide sequence ID" value="NZ_JAUHHC010000003.1"/>
</dbReference>
<sequence length="70" mass="7829">MRIVILIAIFVILAALAAAGFFMLRNKRGPRNMARALTVRIGVSVALFLFILLSYYMGWVQPTGFSVPQR</sequence>
<keyword evidence="1" id="KW-0472">Membrane</keyword>
<evidence type="ECO:0000256" key="1">
    <source>
        <dbReference type="SAM" id="Phobius"/>
    </source>
</evidence>
<comment type="caution">
    <text evidence="2">The sequence shown here is derived from an EMBL/GenBank/DDBJ whole genome shotgun (WGS) entry which is preliminary data.</text>
</comment>